<evidence type="ECO:0000313" key="1">
    <source>
        <dbReference type="EMBL" id="WOT03966.1"/>
    </source>
</evidence>
<protein>
    <submittedName>
        <fullName evidence="1">Uncharacterized protein</fullName>
    </submittedName>
</protein>
<sequence length="342" mass="38836">MSHSINNPESNILTNGVEEQQILEAVRVSGYPLQTVIYEMLSKKFRIQEEWNFIDSDSNEERAIDLLAELYLYDFNKPQPRVRPTLNLIIECKQSDMPYVFFLTKDKQLTPKFPVIAGLANKNIVFTSDDEASTYNFSILQALELSNHPFLSTSPIFANTFSKGARKGKKIELSGSQPYQGLVNPLLKAVSYFEECEKPPETAHYYDCHITIPIAVIDGPMVSVKCTDSNEIEMVPWVRIPRHQTANKDDNYHLANIGAIDVVHKDYLEEYISDHLMPFATDFADLILKHDNVIADSKGFISGMGNEAWSDIEKRIEPRTIKHVGKRTGAIFNNLANIFKSN</sequence>
<proteinExistence type="predicted"/>
<gene>
    <name evidence="1" type="ORF">RGE70_11530</name>
</gene>
<keyword evidence="2" id="KW-1185">Reference proteome</keyword>
<organism evidence="1 2">
    <name type="scientific">Shewanella youngdeokensis</name>
    <dbReference type="NCBI Taxonomy" id="2999068"/>
    <lineage>
        <taxon>Bacteria</taxon>
        <taxon>Pseudomonadati</taxon>
        <taxon>Pseudomonadota</taxon>
        <taxon>Gammaproteobacteria</taxon>
        <taxon>Alteromonadales</taxon>
        <taxon>Shewanellaceae</taxon>
        <taxon>Shewanella</taxon>
    </lineage>
</organism>
<dbReference type="Proteomes" id="UP001529491">
    <property type="component" value="Chromosome"/>
</dbReference>
<name>A0ABZ0JUQ7_9GAMM</name>
<dbReference type="RefSeq" id="WP_310471597.1">
    <property type="nucleotide sequence ID" value="NZ_CP136522.1"/>
</dbReference>
<dbReference type="EMBL" id="CP136522">
    <property type="protein sequence ID" value="WOT03966.1"/>
    <property type="molecule type" value="Genomic_DNA"/>
</dbReference>
<evidence type="ECO:0000313" key="2">
    <source>
        <dbReference type="Proteomes" id="UP001529491"/>
    </source>
</evidence>
<reference evidence="1 2" key="1">
    <citation type="submission" date="2023-10" db="EMBL/GenBank/DDBJ databases">
        <title>Complete genome sequence of Shewanella sp. DAU334.</title>
        <authorList>
            <person name="Lee Y.-S."/>
            <person name="Jeong H.-R."/>
            <person name="Hwang E.-J."/>
            <person name="Choi Y.-L."/>
            <person name="Kim G.-D."/>
        </authorList>
    </citation>
    <scope>NUCLEOTIDE SEQUENCE [LARGE SCALE GENOMIC DNA]</scope>
    <source>
        <strain evidence="1 2">DAU334</strain>
    </source>
</reference>
<accession>A0ABZ0JUQ7</accession>